<sequence length="284" mass="32631">MKGNVTLPCGTRPPGRRGLRARRRITLVTSDDELGAPASAPSIRSWSTWRHALRHALVLGALWIVYTIGRAVAGRHIGRAFPNSDDVWHFERWLHIPSEASLQRWALHWEPGIRAADLYYKYVHFTDFVLVTAWLLLWHPEHFLWFRRVIVSITGLELVGHFVYPLAPPRMRPDLGMADTAQLFGHAVYGGSYENHGLFNQYAAMPSMHVGWSFLFAIAVVRIARSPWRWIIVLHPLLMTYVVVVTGNHYWLDGIIGLILLAIGLWLFRRDSPWRKPLETEAHT</sequence>
<evidence type="ECO:0000259" key="6">
    <source>
        <dbReference type="Pfam" id="PF14378"/>
    </source>
</evidence>
<evidence type="ECO:0000313" key="8">
    <source>
        <dbReference type="Proteomes" id="UP000294513"/>
    </source>
</evidence>
<evidence type="ECO:0000313" key="7">
    <source>
        <dbReference type="EMBL" id="TDD95134.1"/>
    </source>
</evidence>
<keyword evidence="4 5" id="KW-0472">Membrane</keyword>
<name>A0A4R5CD88_9ACTN</name>
<dbReference type="InterPro" id="IPR052185">
    <property type="entry name" value="IPC_Synthase-Related"/>
</dbReference>
<keyword evidence="3 5" id="KW-1133">Transmembrane helix</keyword>
<keyword evidence="8" id="KW-1185">Reference proteome</keyword>
<evidence type="ECO:0000256" key="4">
    <source>
        <dbReference type="ARBA" id="ARBA00023136"/>
    </source>
</evidence>
<feature type="domain" description="Inositolphosphotransferase Aur1/Ipt1" evidence="6">
    <location>
        <begin position="86"/>
        <end position="267"/>
    </location>
</feature>
<feature type="transmembrane region" description="Helical" evidence="5">
    <location>
        <begin position="250"/>
        <end position="268"/>
    </location>
</feature>
<proteinExistence type="predicted"/>
<protein>
    <submittedName>
        <fullName evidence="7">Inositol phosphorylceramide synthase</fullName>
    </submittedName>
</protein>
<reference evidence="7 8" key="1">
    <citation type="submission" date="2019-03" db="EMBL/GenBank/DDBJ databases">
        <title>Draft genome sequences of novel Actinobacteria.</title>
        <authorList>
            <person name="Sahin N."/>
            <person name="Ay H."/>
            <person name="Saygin H."/>
        </authorList>
    </citation>
    <scope>NUCLEOTIDE SEQUENCE [LARGE SCALE GENOMIC DNA]</scope>
    <source>
        <strain evidence="7 8">H3C3</strain>
    </source>
</reference>
<dbReference type="Pfam" id="PF14378">
    <property type="entry name" value="PAP2_3"/>
    <property type="match status" value="1"/>
</dbReference>
<dbReference type="OrthoDB" id="5241565at2"/>
<dbReference type="InterPro" id="IPR026841">
    <property type="entry name" value="Aur1/Ipt1"/>
</dbReference>
<feature type="transmembrane region" description="Helical" evidence="5">
    <location>
        <begin position="119"/>
        <end position="137"/>
    </location>
</feature>
<organism evidence="7 8">
    <name type="scientific">Actinomadura rubrisoli</name>
    <dbReference type="NCBI Taxonomy" id="2530368"/>
    <lineage>
        <taxon>Bacteria</taxon>
        <taxon>Bacillati</taxon>
        <taxon>Actinomycetota</taxon>
        <taxon>Actinomycetes</taxon>
        <taxon>Streptosporangiales</taxon>
        <taxon>Thermomonosporaceae</taxon>
        <taxon>Actinomadura</taxon>
    </lineage>
</organism>
<evidence type="ECO:0000256" key="5">
    <source>
        <dbReference type="SAM" id="Phobius"/>
    </source>
</evidence>
<comment type="subcellular location">
    <subcellularLocation>
        <location evidence="1">Membrane</location>
        <topology evidence="1">Multi-pass membrane protein</topology>
    </subcellularLocation>
</comment>
<evidence type="ECO:0000256" key="1">
    <source>
        <dbReference type="ARBA" id="ARBA00004141"/>
    </source>
</evidence>
<dbReference type="AlphaFoldDB" id="A0A4R5CD88"/>
<accession>A0A4R5CD88</accession>
<dbReference type="Proteomes" id="UP000294513">
    <property type="component" value="Unassembled WGS sequence"/>
</dbReference>
<dbReference type="PANTHER" id="PTHR31310">
    <property type="match status" value="1"/>
</dbReference>
<feature type="transmembrane region" description="Helical" evidence="5">
    <location>
        <begin position="202"/>
        <end position="221"/>
    </location>
</feature>
<evidence type="ECO:0000256" key="3">
    <source>
        <dbReference type="ARBA" id="ARBA00022989"/>
    </source>
</evidence>
<feature type="transmembrane region" description="Helical" evidence="5">
    <location>
        <begin position="149"/>
        <end position="167"/>
    </location>
</feature>
<dbReference type="GO" id="GO:0016020">
    <property type="term" value="C:membrane"/>
    <property type="evidence" value="ECO:0007669"/>
    <property type="project" value="UniProtKB-SubCell"/>
</dbReference>
<gene>
    <name evidence="7" type="ORF">E1298_05690</name>
</gene>
<keyword evidence="2 5" id="KW-0812">Transmembrane</keyword>
<dbReference type="EMBL" id="SMKU01000014">
    <property type="protein sequence ID" value="TDD95134.1"/>
    <property type="molecule type" value="Genomic_DNA"/>
</dbReference>
<dbReference type="CDD" id="cd03386">
    <property type="entry name" value="PAP2_Aur1_like"/>
    <property type="match status" value="1"/>
</dbReference>
<evidence type="ECO:0000256" key="2">
    <source>
        <dbReference type="ARBA" id="ARBA00022692"/>
    </source>
</evidence>
<comment type="caution">
    <text evidence="7">The sequence shown here is derived from an EMBL/GenBank/DDBJ whole genome shotgun (WGS) entry which is preliminary data.</text>
</comment>
<dbReference type="PANTHER" id="PTHR31310:SF7">
    <property type="entry name" value="PA-PHOSPHATASE RELATED-FAMILY PROTEIN DDB_G0268928"/>
    <property type="match status" value="1"/>
</dbReference>
<feature type="transmembrane region" description="Helical" evidence="5">
    <location>
        <begin position="52"/>
        <end position="73"/>
    </location>
</feature>
<dbReference type="Gene3D" id="1.20.144.10">
    <property type="entry name" value="Phosphatidic acid phosphatase type 2/haloperoxidase"/>
    <property type="match status" value="1"/>
</dbReference>
<feature type="transmembrane region" description="Helical" evidence="5">
    <location>
        <begin position="228"/>
        <end position="244"/>
    </location>
</feature>